<comment type="caution">
    <text evidence="1">The sequence shown here is derived from an EMBL/GenBank/DDBJ whole genome shotgun (WGS) entry which is preliminary data.</text>
</comment>
<protein>
    <submittedName>
        <fullName evidence="1">Uncharacterized protein</fullName>
    </submittedName>
</protein>
<name>A5Z8T6_9FIRM</name>
<dbReference type="STRING" id="411463.EUBVEN_02128"/>
<dbReference type="EMBL" id="AAVL02000036">
    <property type="protein sequence ID" value="EDM50809.1"/>
    <property type="molecule type" value="Genomic_DNA"/>
</dbReference>
<evidence type="ECO:0000313" key="2">
    <source>
        <dbReference type="Proteomes" id="UP000006000"/>
    </source>
</evidence>
<proteinExistence type="predicted"/>
<sequence>MCKVNLVNNSENEEEMNTINEEEINTTLDDAYKVVNRLK</sequence>
<reference evidence="1 2" key="2">
    <citation type="submission" date="2007-04" db="EMBL/GenBank/DDBJ databases">
        <title>Draft genome sequence of Eubacterium ventriosum (ATCC 27560).</title>
        <authorList>
            <person name="Sudarsanam P."/>
            <person name="Ley R."/>
            <person name="Guruge J."/>
            <person name="Turnbaugh P.J."/>
            <person name="Mahowald M."/>
            <person name="Liep D."/>
            <person name="Gordon J."/>
        </authorList>
    </citation>
    <scope>NUCLEOTIDE SEQUENCE [LARGE SCALE GENOMIC DNA]</scope>
    <source>
        <strain evidence="1 2">ATCC 27560</strain>
    </source>
</reference>
<gene>
    <name evidence="1" type="ORF">EUBVEN_02128</name>
</gene>
<dbReference type="Proteomes" id="UP000006000">
    <property type="component" value="Unassembled WGS sequence"/>
</dbReference>
<evidence type="ECO:0000313" key="1">
    <source>
        <dbReference type="EMBL" id="EDM50809.1"/>
    </source>
</evidence>
<dbReference type="HOGENOM" id="CLU_3310007_0_0_9"/>
<dbReference type="AlphaFoldDB" id="A5Z8T6"/>
<accession>A5Z8T6</accession>
<reference evidence="1 2" key="1">
    <citation type="submission" date="2007-03" db="EMBL/GenBank/DDBJ databases">
        <authorList>
            <person name="Fulton L."/>
            <person name="Clifton S."/>
            <person name="Fulton B."/>
            <person name="Xu J."/>
            <person name="Minx P."/>
            <person name="Pepin K.H."/>
            <person name="Johnson M."/>
            <person name="Thiruvilangam P."/>
            <person name="Bhonagiri V."/>
            <person name="Nash W.E."/>
            <person name="Mardis E.R."/>
            <person name="Wilson R.K."/>
        </authorList>
    </citation>
    <scope>NUCLEOTIDE SEQUENCE [LARGE SCALE GENOMIC DNA]</scope>
    <source>
        <strain evidence="1 2">ATCC 27560</strain>
    </source>
</reference>
<organism evidence="1 2">
    <name type="scientific">Eubacterium ventriosum ATCC 27560</name>
    <dbReference type="NCBI Taxonomy" id="411463"/>
    <lineage>
        <taxon>Bacteria</taxon>
        <taxon>Bacillati</taxon>
        <taxon>Bacillota</taxon>
        <taxon>Clostridia</taxon>
        <taxon>Eubacteriales</taxon>
        <taxon>Eubacteriaceae</taxon>
        <taxon>Eubacterium</taxon>
    </lineage>
</organism>